<feature type="non-terminal residue" evidence="1">
    <location>
        <position position="754"/>
    </location>
</feature>
<comment type="caution">
    <text evidence="1">The sequence shown here is derived from an EMBL/GenBank/DDBJ whole genome shotgun (WGS) entry which is preliminary data.</text>
</comment>
<evidence type="ECO:0000313" key="2">
    <source>
        <dbReference type="Proteomes" id="UP001497623"/>
    </source>
</evidence>
<gene>
    <name evidence="1" type="ORF">MNOR_LOCUS42088</name>
</gene>
<reference evidence="1 2" key="1">
    <citation type="submission" date="2024-05" db="EMBL/GenBank/DDBJ databases">
        <authorList>
            <person name="Wallberg A."/>
        </authorList>
    </citation>
    <scope>NUCLEOTIDE SEQUENCE [LARGE SCALE GENOMIC DNA]</scope>
</reference>
<sequence>MYDVEYGYKGNNIVQVDIHVKSADGRTIDAELTYDSDGVKARLSSPFTGKRSLRIRRSISNENFFAEAALDDYSMQVRGGVNNDEKKRGAVIEGEILGKKFLIESLYEQDGNRFAEGKFLITTPIIGLEKVGGQFSWLNEDKKVLAHSEIFLPFFIYPKISGEIKLDLNKKIDGSVALNIAGEEFIIKCNFDKPEINIFNGTLEVHNSFSEMSKMIVSGSVRVNSFTDVNAFLEITTSSNTHKLSLSFDISATKAFAVFVIDSPLFGRTHRITFNVEFSDLSNINTIVIVNESKLSMQLSLGNSIFQVSLNSVINERVRNIFIKYIPHEINMIMTLDNTVHSFSGMYSIESNKVQTFLEINSDFVGGVKKIEFDITIPQTPLIEYSITLSITSIETHIFHFDFNTKTGLEINGFIETPVSPKLNFKFLAGQNIFYLTLLTTTGVHNIKLSQHLNNLELTDYTIYLSSPLLSNEYKFKSHFLNGKSKKEIKLELLIGSVMHYIGGSIEIQEKEGKAMLAINTPTFSNVELQFSTAFNKQFETRIIANLGEIRNKIILTFDNEYQSFNVIGQSPLIPTGTFSINTMLTGDLDNGLYVKLEAKNEYDTISALIEVKKLEYALLNITTPFTGYQNVVFGVNIEEKQNTAITIFVEDPINIKIQLNFGNADDVVNAYFKAETTVKNFEIIEAKLRVPMNKVAPQVLILIPNHMYGFDLEFDDFFHNQFMMGKLLIDSETYGAHFNIRNKAPYEISTGYH</sequence>
<dbReference type="AlphaFoldDB" id="A0AAV2SZ22"/>
<name>A0AAV2SZ22_MEGNR</name>
<dbReference type="EMBL" id="CAXKWB010196324">
    <property type="protein sequence ID" value="CAL4257924.1"/>
    <property type="molecule type" value="Genomic_DNA"/>
</dbReference>
<protein>
    <submittedName>
        <fullName evidence="1">Uncharacterized protein</fullName>
    </submittedName>
</protein>
<evidence type="ECO:0000313" key="1">
    <source>
        <dbReference type="EMBL" id="CAL4257924.1"/>
    </source>
</evidence>
<organism evidence="1 2">
    <name type="scientific">Meganyctiphanes norvegica</name>
    <name type="common">Northern krill</name>
    <name type="synonym">Thysanopoda norvegica</name>
    <dbReference type="NCBI Taxonomy" id="48144"/>
    <lineage>
        <taxon>Eukaryota</taxon>
        <taxon>Metazoa</taxon>
        <taxon>Ecdysozoa</taxon>
        <taxon>Arthropoda</taxon>
        <taxon>Crustacea</taxon>
        <taxon>Multicrustacea</taxon>
        <taxon>Malacostraca</taxon>
        <taxon>Eumalacostraca</taxon>
        <taxon>Eucarida</taxon>
        <taxon>Euphausiacea</taxon>
        <taxon>Euphausiidae</taxon>
        <taxon>Meganyctiphanes</taxon>
    </lineage>
</organism>
<proteinExistence type="predicted"/>
<accession>A0AAV2SZ22</accession>
<keyword evidence="2" id="KW-1185">Reference proteome</keyword>
<dbReference type="Proteomes" id="UP001497623">
    <property type="component" value="Unassembled WGS sequence"/>
</dbReference>